<evidence type="ECO:0000313" key="1">
    <source>
        <dbReference type="EMBL" id="CAB4787186.1"/>
    </source>
</evidence>
<gene>
    <name evidence="1" type="ORF">UFOPK2894_01553</name>
</gene>
<protein>
    <submittedName>
        <fullName evidence="1">Unannotated protein</fullName>
    </submittedName>
</protein>
<dbReference type="EMBL" id="CAEZZQ010000147">
    <property type="protein sequence ID" value="CAB4787186.1"/>
    <property type="molecule type" value="Genomic_DNA"/>
</dbReference>
<organism evidence="1">
    <name type="scientific">freshwater metagenome</name>
    <dbReference type="NCBI Taxonomy" id="449393"/>
    <lineage>
        <taxon>unclassified sequences</taxon>
        <taxon>metagenomes</taxon>
        <taxon>ecological metagenomes</taxon>
    </lineage>
</organism>
<proteinExistence type="predicted"/>
<reference evidence="1" key="1">
    <citation type="submission" date="2020-05" db="EMBL/GenBank/DDBJ databases">
        <authorList>
            <person name="Chiriac C."/>
            <person name="Salcher M."/>
            <person name="Ghai R."/>
            <person name="Kavagutti S V."/>
        </authorList>
    </citation>
    <scope>NUCLEOTIDE SEQUENCE</scope>
</reference>
<name>A0A6J6WVG6_9ZZZZ</name>
<sequence length="72" mass="7543">MLPIPVKVTTQSPSAAREMVFVKAEVRVTAQSFGKDELTARTLRGVVGGKLGMALTVAEAPSPAKFTGVTLK</sequence>
<accession>A0A6J6WVG6</accession>
<dbReference type="AlphaFoldDB" id="A0A6J6WVG6"/>